<reference evidence="4" key="1">
    <citation type="submission" date="2014-03" db="EMBL/GenBank/DDBJ databases">
        <title>The Genome Sequence of Puccinia striiformis f. sp. tritici PST-78.</title>
        <authorList>
            <consortium name="The Broad Institute Genome Sequencing Platform"/>
            <person name="Cuomo C."/>
            <person name="Hulbert S."/>
            <person name="Chen X."/>
            <person name="Walker B."/>
            <person name="Young S.K."/>
            <person name="Zeng Q."/>
            <person name="Gargeya S."/>
            <person name="Fitzgerald M."/>
            <person name="Haas B."/>
            <person name="Abouelleil A."/>
            <person name="Alvarado L."/>
            <person name="Arachchi H.M."/>
            <person name="Berlin A.M."/>
            <person name="Chapman S.B."/>
            <person name="Goldberg J."/>
            <person name="Griggs A."/>
            <person name="Gujja S."/>
            <person name="Hansen M."/>
            <person name="Howarth C."/>
            <person name="Imamovic A."/>
            <person name="Larimer J."/>
            <person name="McCowan C."/>
            <person name="Montmayeur A."/>
            <person name="Murphy C."/>
            <person name="Neiman D."/>
            <person name="Pearson M."/>
            <person name="Priest M."/>
            <person name="Roberts A."/>
            <person name="Saif S."/>
            <person name="Shea T."/>
            <person name="Sisk P."/>
            <person name="Sykes S."/>
            <person name="Wortman J."/>
            <person name="Nusbaum C."/>
            <person name="Birren B."/>
        </authorList>
    </citation>
    <scope>NUCLEOTIDE SEQUENCE [LARGE SCALE GENOMIC DNA]</scope>
    <source>
        <strain evidence="4">race PST-78</strain>
    </source>
</reference>
<dbReference type="Gene3D" id="3.30.930.10">
    <property type="entry name" value="Bira Bifunctional Protein, Domain 2"/>
    <property type="match status" value="1"/>
</dbReference>
<keyword evidence="2" id="KW-0436">Ligase</keyword>
<keyword evidence="4" id="KW-1185">Reference proteome</keyword>
<sequence length="126" mass="13988">MFLEASSFLQDQQFFCTETPIITFNDCEGAGEVFAEALAASLGRVYSFGPTSRAKKSQTNCYLAKLWMLKAELLLIEDLESPMNGLESLLKPIIWNLHQSNSLSSQDLKSLGVPKQTYDSTGTSWP</sequence>
<accession>A0A0L0V6Q3</accession>
<dbReference type="GO" id="GO:0005524">
    <property type="term" value="F:ATP binding"/>
    <property type="evidence" value="ECO:0007669"/>
    <property type="project" value="UniProtKB-KW"/>
</dbReference>
<evidence type="ECO:0000256" key="2">
    <source>
        <dbReference type="ARBA" id="ARBA00023146"/>
    </source>
</evidence>
<dbReference type="EMBL" id="AJIL01000105">
    <property type="protein sequence ID" value="KNE94965.1"/>
    <property type="molecule type" value="Genomic_DNA"/>
</dbReference>
<dbReference type="PANTHER" id="PTHR22594">
    <property type="entry name" value="ASPARTYL/LYSYL-TRNA SYNTHETASE"/>
    <property type="match status" value="1"/>
</dbReference>
<dbReference type="InterPro" id="IPR045864">
    <property type="entry name" value="aa-tRNA-synth_II/BPL/LPL"/>
</dbReference>
<organism evidence="3 4">
    <name type="scientific">Puccinia striiformis f. sp. tritici PST-78</name>
    <dbReference type="NCBI Taxonomy" id="1165861"/>
    <lineage>
        <taxon>Eukaryota</taxon>
        <taxon>Fungi</taxon>
        <taxon>Dikarya</taxon>
        <taxon>Basidiomycota</taxon>
        <taxon>Pucciniomycotina</taxon>
        <taxon>Pucciniomycetes</taxon>
        <taxon>Pucciniales</taxon>
        <taxon>Pucciniaceae</taxon>
        <taxon>Puccinia</taxon>
    </lineage>
</organism>
<keyword evidence="2" id="KW-0030">Aminoacyl-tRNA synthetase</keyword>
<evidence type="ECO:0000313" key="3">
    <source>
        <dbReference type="EMBL" id="KNE94965.1"/>
    </source>
</evidence>
<dbReference type="GO" id="GO:0004816">
    <property type="term" value="F:asparagine-tRNA ligase activity"/>
    <property type="evidence" value="ECO:0007669"/>
    <property type="project" value="TreeGrafter"/>
</dbReference>
<dbReference type="GO" id="GO:0005739">
    <property type="term" value="C:mitochondrion"/>
    <property type="evidence" value="ECO:0007669"/>
    <property type="project" value="TreeGrafter"/>
</dbReference>
<dbReference type="STRING" id="1165861.A0A0L0V6Q3"/>
<dbReference type="PANTHER" id="PTHR22594:SF34">
    <property type="entry name" value="ASPARAGINE--TRNA LIGASE, MITOCHONDRIAL-RELATED"/>
    <property type="match status" value="1"/>
</dbReference>
<evidence type="ECO:0000256" key="1">
    <source>
        <dbReference type="ARBA" id="ARBA00022917"/>
    </source>
</evidence>
<dbReference type="AlphaFoldDB" id="A0A0L0V6Q3"/>
<dbReference type="GO" id="GO:0006421">
    <property type="term" value="P:asparaginyl-tRNA aminoacylation"/>
    <property type="evidence" value="ECO:0007669"/>
    <property type="project" value="TreeGrafter"/>
</dbReference>
<gene>
    <name evidence="3" type="ORF">PSTG_11664</name>
</gene>
<name>A0A0L0V6Q3_9BASI</name>
<dbReference type="Proteomes" id="UP000054564">
    <property type="component" value="Unassembled WGS sequence"/>
</dbReference>
<protein>
    <submittedName>
        <fullName evidence="3">Uncharacterized protein</fullName>
    </submittedName>
</protein>
<evidence type="ECO:0000313" key="4">
    <source>
        <dbReference type="Proteomes" id="UP000054564"/>
    </source>
</evidence>
<proteinExistence type="predicted"/>
<keyword evidence="1" id="KW-0648">Protein biosynthesis</keyword>
<dbReference type="SUPFAM" id="SSF55681">
    <property type="entry name" value="Class II aaRS and biotin synthetases"/>
    <property type="match status" value="1"/>
</dbReference>
<comment type="caution">
    <text evidence="3">The sequence shown here is derived from an EMBL/GenBank/DDBJ whole genome shotgun (WGS) entry which is preliminary data.</text>
</comment>